<dbReference type="SUPFAM" id="SSF141868">
    <property type="entry name" value="EAL domain-like"/>
    <property type="match status" value="1"/>
</dbReference>
<feature type="domain" description="GGDEF" evidence="3">
    <location>
        <begin position="161"/>
        <end position="294"/>
    </location>
</feature>
<evidence type="ECO:0000256" key="1">
    <source>
        <dbReference type="SAM" id="Phobius"/>
    </source>
</evidence>
<proteinExistence type="predicted"/>
<name>A0A2X2YAW5_CLOCO</name>
<feature type="transmembrane region" description="Helical" evidence="1">
    <location>
        <begin position="32"/>
        <end position="49"/>
    </location>
</feature>
<dbReference type="InterPro" id="IPR043128">
    <property type="entry name" value="Rev_trsase/Diguanyl_cyclase"/>
</dbReference>
<dbReference type="Gene3D" id="3.30.70.270">
    <property type="match status" value="1"/>
</dbReference>
<dbReference type="Pfam" id="PF00990">
    <property type="entry name" value="GGDEF"/>
    <property type="match status" value="1"/>
</dbReference>
<evidence type="ECO:0000313" key="5">
    <source>
        <dbReference type="Proteomes" id="UP000250223"/>
    </source>
</evidence>
<sequence length="556" mass="65013">MVSKMKNRINYYKEEYSENYIDPLKESIKISLIYFIVGIIWLFLSDIFVRKYNVNNYEKIHIYKDIVYIIITTILFFILNYKKNSENKNAVEKINSNYKELEIMQEDLIFKEKQLKDQIEIFKAMERNIYDLAYYDSLTNLYNRSKITKEIEKLIKEKDNLKFALLYIGVDDFKYINDSLGHHNGDILLMDLSELLKDIFSSSKIIGRVNGDEFVVVSECKNNENYIISEINKFLQELKVPWKVKDKEIQVTVSIGIALYPHNGNDFTTLFKNAYTSMIYKKKTGKNGYEFYSYEIDEKNLNYINSINELRQAIKKKEFTLMYQPQVDLINGGIIGTEALIRWKHPKKGIVSPMSFIPLAEEIGYIQGISEWVIETAFAQKRQWEEKGLGNLKISINISNNCLKEKDFLKQFKKMLNKYNVDKKGIIIEITETSIMQNLKEGMIILSKLRESGIKIALDDFGTGYSSLNYLRKLPIDILKIDKDFIKDIEYEMKNEVILKYIIEVGHALGLKIVAEGIETIQQLSLLKTYGCDIGQGYLFSKPLEAEMLEEFSKRI</sequence>
<dbReference type="PROSITE" id="PS50883">
    <property type="entry name" value="EAL"/>
    <property type="match status" value="1"/>
</dbReference>
<dbReference type="SUPFAM" id="SSF55073">
    <property type="entry name" value="Nucleotide cyclase"/>
    <property type="match status" value="1"/>
</dbReference>
<dbReference type="NCBIfam" id="TIGR00254">
    <property type="entry name" value="GGDEF"/>
    <property type="match status" value="1"/>
</dbReference>
<evidence type="ECO:0000259" key="3">
    <source>
        <dbReference type="PROSITE" id="PS50887"/>
    </source>
</evidence>
<dbReference type="InterPro" id="IPR035919">
    <property type="entry name" value="EAL_sf"/>
</dbReference>
<accession>A0A2X2YAW5</accession>
<feature type="domain" description="EAL" evidence="2">
    <location>
        <begin position="303"/>
        <end position="556"/>
    </location>
</feature>
<dbReference type="EMBL" id="UAWC01000023">
    <property type="protein sequence ID" value="SQB35059.1"/>
    <property type="molecule type" value="Genomic_DNA"/>
</dbReference>
<dbReference type="GO" id="GO:0071111">
    <property type="term" value="F:cyclic-guanylate-specific phosphodiesterase activity"/>
    <property type="evidence" value="ECO:0007669"/>
    <property type="project" value="InterPro"/>
</dbReference>
<feature type="transmembrane region" description="Helical" evidence="1">
    <location>
        <begin position="61"/>
        <end position="79"/>
    </location>
</feature>
<dbReference type="SMART" id="SM00052">
    <property type="entry name" value="EAL"/>
    <property type="match status" value="1"/>
</dbReference>
<dbReference type="Gene3D" id="3.20.20.450">
    <property type="entry name" value="EAL domain"/>
    <property type="match status" value="1"/>
</dbReference>
<organism evidence="4 5">
    <name type="scientific">Clostridium cochlearium</name>
    <dbReference type="NCBI Taxonomy" id="1494"/>
    <lineage>
        <taxon>Bacteria</taxon>
        <taxon>Bacillati</taxon>
        <taxon>Bacillota</taxon>
        <taxon>Clostridia</taxon>
        <taxon>Eubacteriales</taxon>
        <taxon>Clostridiaceae</taxon>
        <taxon>Clostridium</taxon>
    </lineage>
</organism>
<evidence type="ECO:0000259" key="2">
    <source>
        <dbReference type="PROSITE" id="PS50883"/>
    </source>
</evidence>
<evidence type="ECO:0000313" key="4">
    <source>
        <dbReference type="EMBL" id="SQB35059.1"/>
    </source>
</evidence>
<dbReference type="InterPro" id="IPR000160">
    <property type="entry name" value="GGDEF_dom"/>
</dbReference>
<dbReference type="PANTHER" id="PTHR33121">
    <property type="entry name" value="CYCLIC DI-GMP PHOSPHODIESTERASE PDEF"/>
    <property type="match status" value="1"/>
</dbReference>
<dbReference type="SMART" id="SM00267">
    <property type="entry name" value="GGDEF"/>
    <property type="match status" value="1"/>
</dbReference>
<dbReference type="PANTHER" id="PTHR33121:SF70">
    <property type="entry name" value="SIGNALING PROTEIN YKOW"/>
    <property type="match status" value="1"/>
</dbReference>
<dbReference type="PROSITE" id="PS50887">
    <property type="entry name" value="GGDEF"/>
    <property type="match status" value="1"/>
</dbReference>
<dbReference type="Proteomes" id="UP000250223">
    <property type="component" value="Unassembled WGS sequence"/>
</dbReference>
<keyword evidence="1" id="KW-0472">Membrane</keyword>
<dbReference type="InterPro" id="IPR029787">
    <property type="entry name" value="Nucleotide_cyclase"/>
</dbReference>
<dbReference type="FunFam" id="3.20.20.450:FF:000001">
    <property type="entry name" value="Cyclic di-GMP phosphodiesterase yahA"/>
    <property type="match status" value="1"/>
</dbReference>
<gene>
    <name evidence="4" type="primary">cph2</name>
    <name evidence="4" type="ORF">NCTC13028_01670</name>
</gene>
<dbReference type="Pfam" id="PF00563">
    <property type="entry name" value="EAL"/>
    <property type="match status" value="1"/>
</dbReference>
<keyword evidence="1" id="KW-1133">Transmembrane helix</keyword>
<dbReference type="InterPro" id="IPR001633">
    <property type="entry name" value="EAL_dom"/>
</dbReference>
<keyword evidence="1" id="KW-0812">Transmembrane</keyword>
<dbReference type="CDD" id="cd01948">
    <property type="entry name" value="EAL"/>
    <property type="match status" value="1"/>
</dbReference>
<dbReference type="AlphaFoldDB" id="A0A2X2YAW5"/>
<protein>
    <submittedName>
        <fullName evidence="4">PAS/PAC sensor-containing diguanylate cyclase/phosphodiesterase</fullName>
    </submittedName>
</protein>
<dbReference type="CDD" id="cd01949">
    <property type="entry name" value="GGDEF"/>
    <property type="match status" value="1"/>
</dbReference>
<reference evidence="4 5" key="1">
    <citation type="submission" date="2018-06" db="EMBL/GenBank/DDBJ databases">
        <authorList>
            <consortium name="Pathogen Informatics"/>
            <person name="Doyle S."/>
        </authorList>
    </citation>
    <scope>NUCLEOTIDE SEQUENCE [LARGE SCALE GENOMIC DNA]</scope>
    <source>
        <strain evidence="4 5">NCTC13028</strain>
    </source>
</reference>
<dbReference type="InterPro" id="IPR050706">
    <property type="entry name" value="Cyclic-di-GMP_PDE-like"/>
</dbReference>